<sequence length="146" mass="15645">MRKKLLNVIFILILLISTTTSVWADGESEKGFGCGEGFPIFSQLFCENGTTDVAVANRLNTTLSGVLGFMTIIAGLWFMIQFILAGYAWISAAGDKSKLEGATNKLLYSILGLVIVVGAWAIVGVIAKIVGLEILNPGEVLLKLHI</sequence>
<feature type="transmembrane region" description="Helical" evidence="1">
    <location>
        <begin position="106"/>
        <end position="127"/>
    </location>
</feature>
<organism evidence="3 4">
    <name type="scientific">Candidatus Gottesmanbacteria bacterium CG1_02_37_22</name>
    <dbReference type="NCBI Taxonomy" id="1805209"/>
    <lineage>
        <taxon>Bacteria</taxon>
        <taxon>Candidatus Gottesmaniibacteriota</taxon>
    </lineage>
</organism>
<dbReference type="STRING" id="1805209.AUJ73_04725"/>
<keyword evidence="1" id="KW-0472">Membrane</keyword>
<dbReference type="Proteomes" id="UP000183120">
    <property type="component" value="Unassembled WGS sequence"/>
</dbReference>
<keyword evidence="2" id="KW-0732">Signal</keyword>
<reference evidence="3 4" key="1">
    <citation type="journal article" date="2016" name="Environ. Microbiol.">
        <title>Genomic resolution of a cold subsurface aquifer community provides metabolic insights for novel microbes adapted to high CO concentrations.</title>
        <authorList>
            <person name="Probst A.J."/>
            <person name="Castelle C.J."/>
            <person name="Singh A."/>
            <person name="Brown C.T."/>
            <person name="Anantharaman K."/>
            <person name="Sharon I."/>
            <person name="Hug L.A."/>
            <person name="Burstein D."/>
            <person name="Emerson J.B."/>
            <person name="Thomas B.C."/>
            <person name="Banfield J.F."/>
        </authorList>
    </citation>
    <scope>NUCLEOTIDE SEQUENCE [LARGE SCALE GENOMIC DNA]</scope>
    <source>
        <strain evidence="3">CG1_02_37_22</strain>
    </source>
</reference>
<gene>
    <name evidence="3" type="ORF">AUJ73_04725</name>
</gene>
<feature type="chain" id="PRO_5012249983" description="Yip1 domain-containing protein" evidence="2">
    <location>
        <begin position="25"/>
        <end position="146"/>
    </location>
</feature>
<comment type="caution">
    <text evidence="3">The sequence shown here is derived from an EMBL/GenBank/DDBJ whole genome shotgun (WGS) entry which is preliminary data.</text>
</comment>
<evidence type="ECO:0000256" key="1">
    <source>
        <dbReference type="SAM" id="Phobius"/>
    </source>
</evidence>
<dbReference type="EMBL" id="MNUY01000075">
    <property type="protein sequence ID" value="OIO12904.1"/>
    <property type="molecule type" value="Genomic_DNA"/>
</dbReference>
<feature type="transmembrane region" description="Helical" evidence="1">
    <location>
        <begin position="66"/>
        <end position="94"/>
    </location>
</feature>
<evidence type="ECO:0000313" key="4">
    <source>
        <dbReference type="Proteomes" id="UP000183120"/>
    </source>
</evidence>
<evidence type="ECO:0008006" key="5">
    <source>
        <dbReference type="Google" id="ProtNLM"/>
    </source>
</evidence>
<keyword evidence="1" id="KW-1133">Transmembrane helix</keyword>
<dbReference type="Pfam" id="PF18895">
    <property type="entry name" value="T4SS_pilin"/>
    <property type="match status" value="1"/>
</dbReference>
<accession>A0A1J4TMK2</accession>
<dbReference type="AlphaFoldDB" id="A0A1J4TMK2"/>
<name>A0A1J4TMK2_9BACT</name>
<evidence type="ECO:0000256" key="2">
    <source>
        <dbReference type="SAM" id="SignalP"/>
    </source>
</evidence>
<keyword evidence="1" id="KW-0812">Transmembrane</keyword>
<protein>
    <recommendedName>
        <fullName evidence="5">Yip1 domain-containing protein</fullName>
    </recommendedName>
</protein>
<dbReference type="InterPro" id="IPR043993">
    <property type="entry name" value="T4SS_pilin"/>
</dbReference>
<evidence type="ECO:0000313" key="3">
    <source>
        <dbReference type="EMBL" id="OIO12904.1"/>
    </source>
</evidence>
<feature type="signal peptide" evidence="2">
    <location>
        <begin position="1"/>
        <end position="24"/>
    </location>
</feature>
<proteinExistence type="predicted"/>